<gene>
    <name evidence="3" type="ORF">K3769_27110</name>
</gene>
<proteinExistence type="predicted"/>
<dbReference type="EMBL" id="JAIFZO010000002">
    <property type="protein sequence ID" value="MCX4236377.1"/>
    <property type="molecule type" value="Genomic_DNA"/>
</dbReference>
<evidence type="ECO:0000256" key="1">
    <source>
        <dbReference type="SAM" id="MobiDB-lite"/>
    </source>
</evidence>
<dbReference type="InterPro" id="IPR058712">
    <property type="entry name" value="SRA_ScoMcrA"/>
</dbReference>
<comment type="caution">
    <text evidence="3">The sequence shown here is derived from an EMBL/GenBank/DDBJ whole genome shotgun (WGS) entry which is preliminary data.</text>
</comment>
<feature type="domain" description="ScoMcrA-like SRA" evidence="2">
    <location>
        <begin position="11"/>
        <end position="156"/>
    </location>
</feature>
<dbReference type="Proteomes" id="UP001165590">
    <property type="component" value="Unassembled WGS sequence"/>
</dbReference>
<feature type="compositionally biased region" description="Polar residues" evidence="1">
    <location>
        <begin position="196"/>
        <end position="207"/>
    </location>
</feature>
<evidence type="ECO:0000313" key="3">
    <source>
        <dbReference type="EMBL" id="MCX4236377.1"/>
    </source>
</evidence>
<protein>
    <recommendedName>
        <fullName evidence="2">ScoMcrA-like SRA domain-containing protein</fullName>
    </recommendedName>
</protein>
<evidence type="ECO:0000313" key="4">
    <source>
        <dbReference type="Proteomes" id="UP001165590"/>
    </source>
</evidence>
<keyword evidence="4" id="KW-1185">Reference proteome</keyword>
<sequence length="328" mass="36765">MTESRIEPGQITTRAKMKKLFGGGDQEGIILSKATPNILIYTDHASGKEYGYEDGWLEEEDEQGPIFEYTGKGRTGHQTFEGLAGSRNKAILRHVDDGRSLRLFMAAGKDPSSNSSAKQQRYLGEFELDAKQPYTIREADDPDGNRRLIIVFRLRPKGTVQHIPEDAITPAPTTQVQQVSAAVTASSMVEPPDRPVSQSRRSAQPSTIAEHRKMQLLGDYHRHLNEQQHEIFAYQIKIAGTRSTLKTDLYDATDHVLYCVKGESSREDIRMAIGQLKDYVRHINPANPKLTVLLPEKPHEDLQDLLSREGIGLVYQDGEKYITHLSGS</sequence>
<organism evidence="3 4">
    <name type="scientific">Streptomyces ortus</name>
    <dbReference type="NCBI Taxonomy" id="2867268"/>
    <lineage>
        <taxon>Bacteria</taxon>
        <taxon>Bacillati</taxon>
        <taxon>Actinomycetota</taxon>
        <taxon>Actinomycetes</taxon>
        <taxon>Kitasatosporales</taxon>
        <taxon>Streptomycetaceae</taxon>
        <taxon>Streptomyces</taxon>
    </lineage>
</organism>
<dbReference type="Pfam" id="PF26348">
    <property type="entry name" value="SRA_ScoMcrA"/>
    <property type="match status" value="1"/>
</dbReference>
<name>A0ABT3V8S4_9ACTN</name>
<reference evidence="3" key="1">
    <citation type="journal article" date="2022" name="bioRxiv">
        <title>Discovery and biosynthetic assessment of Streptomyces ortus sp nov. isolated from a deep-sea sponge.</title>
        <authorList>
            <person name="Williams S.E."/>
        </authorList>
    </citation>
    <scope>NUCLEOTIDE SEQUENCE</scope>
    <source>
        <strain evidence="3">A15ISP2-DRY2</strain>
    </source>
</reference>
<feature type="region of interest" description="Disordered" evidence="1">
    <location>
        <begin position="188"/>
        <end position="207"/>
    </location>
</feature>
<accession>A0ABT3V8S4</accession>
<dbReference type="RefSeq" id="WP_267028894.1">
    <property type="nucleotide sequence ID" value="NZ_JAIFZO010000002.1"/>
</dbReference>
<evidence type="ECO:0000259" key="2">
    <source>
        <dbReference type="Pfam" id="PF26348"/>
    </source>
</evidence>